<dbReference type="SUPFAM" id="SSF53955">
    <property type="entry name" value="Lysozyme-like"/>
    <property type="match status" value="1"/>
</dbReference>
<evidence type="ECO:0000313" key="1">
    <source>
        <dbReference type="EMBL" id="VVD99204.1"/>
    </source>
</evidence>
<evidence type="ECO:0000313" key="2">
    <source>
        <dbReference type="Proteomes" id="UP000414233"/>
    </source>
</evidence>
<accession>A0A5E4UK38</accession>
<sequence length="811" mass="91899">MIISPPFLPAVGVSSNDAFSTDPLMDAVDKYEQDHGIYPVALDRRRHTGIHLKSDILDQRVHAIADGEVVAYRVCEFAIDGGDSKADSNAGFVLLKHTTETGEGRALTFYSLYMHLLDLDSYPIDVTKQQLPEFLRTKSPGGNRDELLPPPAQAGNGLMKVQRKDVLGLRGACQGWRHLHFEIFMTKKDFDEYFGPTQLGKEQVVTPATSDYWGHSYFVIPEDTQFFPLPPDADANGKLGDIAFEKLQVDKNKATLYVEAWFHKGQKYTKVWRDEGNGQLRLLTMAQPGTDKSGQPLERLQAQAEKDYEYTLYDRAMALYKTCPSDGYELLRFGRILSKSDKLPEGERATWMRVTFDDDKQGYVDINNAKIKKLSDADFPFFKGWQKLDEANGPFDADGLCDIDALKALMCNAKERYMPEALARTESGKKAEALARYVRTTKGVREQLRGFICEAPSEWDSSNNEQRFGKLKAPGEHFEGDEKGYGNLLKRVESLQFWDETGLTPGEKLWFFHPLAFIRHFRKCGWRSLPELAQMLPRKSSVEAGGLIEWGTAVDRWQDGETSKLGFMPPNMYLAMNRMWPKYGFTDPQRQAHFLAQIFKETGALRSTVEYGGDNYFRTKYEVLTEQEAGAAFDSLKAKKKAVKYSREDYIKMRIAQARQKAEELENTQPGDGARFRGRGLIHLTGRGNYRKYGRFRKSDFTTDPKCELISTDAFVAADSAGYFWVSKWMVSKDIGASRGGRNISRRADLGVEDDNVHAISVPVNGINPNGPVARKQFFRYANFILGDLPSMPADRDLVRQTDDSQQEQKK</sequence>
<dbReference type="InterPro" id="IPR023346">
    <property type="entry name" value="Lysozyme-like_dom_sf"/>
</dbReference>
<name>A0A5E4UK38_9BURK</name>
<gene>
    <name evidence="1" type="ORF">PTE30175_01964</name>
</gene>
<proteinExistence type="predicted"/>
<dbReference type="Gene3D" id="1.10.530.10">
    <property type="match status" value="1"/>
</dbReference>
<dbReference type="Proteomes" id="UP000414233">
    <property type="component" value="Unassembled WGS sequence"/>
</dbReference>
<organism evidence="1 2">
    <name type="scientific">Pandoraea terrae</name>
    <dbReference type="NCBI Taxonomy" id="1537710"/>
    <lineage>
        <taxon>Bacteria</taxon>
        <taxon>Pseudomonadati</taxon>
        <taxon>Pseudomonadota</taxon>
        <taxon>Betaproteobacteria</taxon>
        <taxon>Burkholderiales</taxon>
        <taxon>Burkholderiaceae</taxon>
        <taxon>Pandoraea</taxon>
    </lineage>
</organism>
<dbReference type="InterPro" id="IPR011055">
    <property type="entry name" value="Dup_hybrid_motif"/>
</dbReference>
<reference evidence="1 2" key="1">
    <citation type="submission" date="2019-08" db="EMBL/GenBank/DDBJ databases">
        <authorList>
            <person name="Peeters C."/>
        </authorList>
    </citation>
    <scope>NUCLEOTIDE SEQUENCE [LARGE SCALE GENOMIC DNA]</scope>
    <source>
        <strain evidence="1 2">LMG 30175</strain>
    </source>
</reference>
<dbReference type="Gene3D" id="2.70.70.10">
    <property type="entry name" value="Glucose Permease (Domain IIA)"/>
    <property type="match status" value="1"/>
</dbReference>
<dbReference type="AlphaFoldDB" id="A0A5E4UK38"/>
<keyword evidence="2" id="KW-1185">Reference proteome</keyword>
<protein>
    <submittedName>
        <fullName evidence="1">Uncharacterized protein</fullName>
    </submittedName>
</protein>
<dbReference type="EMBL" id="CABPRZ010000007">
    <property type="protein sequence ID" value="VVD99204.1"/>
    <property type="molecule type" value="Genomic_DNA"/>
</dbReference>